<evidence type="ECO:0000313" key="1">
    <source>
        <dbReference type="EMBL" id="GAB78921.1"/>
    </source>
</evidence>
<reference evidence="1 2" key="1">
    <citation type="submission" date="2012-08" db="EMBL/GenBank/DDBJ databases">
        <title>Whole genome shotgun sequence of Austwickia chelonae NBRC 105200.</title>
        <authorList>
            <person name="Yoshida I."/>
            <person name="Hosoyama A."/>
            <person name="Tsuchikane K."/>
            <person name="Katsumata H."/>
            <person name="Ando Y."/>
            <person name="Ohji S."/>
            <person name="Hamada M."/>
            <person name="Tamura T."/>
            <person name="Yamazoe A."/>
            <person name="Yamazaki S."/>
            <person name="Fujita N."/>
        </authorList>
    </citation>
    <scope>NUCLEOTIDE SEQUENCE [LARGE SCALE GENOMIC DNA]</scope>
    <source>
        <strain evidence="1 2">NBRC 105200</strain>
    </source>
</reference>
<sequence length="117" mass="13207">MEGPINEVDLGGVERALPVRKISSYPGQRNRPGLFWSATTRGHVPYESWLELDRLLLADAGPEVTWIAAQPMALTGLDGDTRRRHVPDLLLSRSGRRPLVVDVKDARRLDQRWLATR</sequence>
<dbReference type="AlphaFoldDB" id="K6UNE9"/>
<organism evidence="1 2">
    <name type="scientific">Austwickia chelonae NBRC 105200</name>
    <dbReference type="NCBI Taxonomy" id="1184607"/>
    <lineage>
        <taxon>Bacteria</taxon>
        <taxon>Bacillati</taxon>
        <taxon>Actinomycetota</taxon>
        <taxon>Actinomycetes</taxon>
        <taxon>Micrococcales</taxon>
        <taxon>Dermatophilaceae</taxon>
        <taxon>Austwickia</taxon>
    </lineage>
</organism>
<dbReference type="RefSeq" id="WP_006503678.1">
    <property type="nucleotide sequence ID" value="NZ_BAGZ01000017.1"/>
</dbReference>
<comment type="caution">
    <text evidence="1">The sequence shown here is derived from an EMBL/GenBank/DDBJ whole genome shotgun (WGS) entry which is preliminary data.</text>
</comment>
<accession>K6UNE9</accession>
<proteinExistence type="predicted"/>
<dbReference type="eggNOG" id="ENOG50332IR">
    <property type="taxonomic scope" value="Bacteria"/>
</dbReference>
<dbReference type="EMBL" id="BAGZ01000017">
    <property type="protein sequence ID" value="GAB78921.1"/>
    <property type="molecule type" value="Genomic_DNA"/>
</dbReference>
<dbReference type="InterPro" id="IPR048000">
    <property type="entry name" value="TnsA-like"/>
</dbReference>
<evidence type="ECO:0008006" key="3">
    <source>
        <dbReference type="Google" id="ProtNLM"/>
    </source>
</evidence>
<evidence type="ECO:0000313" key="2">
    <source>
        <dbReference type="Proteomes" id="UP000008495"/>
    </source>
</evidence>
<gene>
    <name evidence="1" type="ORF">AUCHE_17_01350</name>
</gene>
<keyword evidence="2" id="KW-1185">Reference proteome</keyword>
<dbReference type="NCBIfam" id="NF033179">
    <property type="entry name" value="TnsA_like_Actin"/>
    <property type="match status" value="1"/>
</dbReference>
<protein>
    <recommendedName>
        <fullName evidence="3">TnsA endonuclease N-terminal domain-containing protein</fullName>
    </recommendedName>
</protein>
<name>K6UNE9_9MICO</name>
<dbReference type="Proteomes" id="UP000008495">
    <property type="component" value="Unassembled WGS sequence"/>
</dbReference>